<keyword evidence="2" id="KW-1185">Reference proteome</keyword>
<organism evidence="1 2">
    <name type="scientific">Vibrio halioticoli NBRC 102217</name>
    <dbReference type="NCBI Taxonomy" id="1219072"/>
    <lineage>
        <taxon>Bacteria</taxon>
        <taxon>Pseudomonadati</taxon>
        <taxon>Pseudomonadota</taxon>
        <taxon>Gammaproteobacteria</taxon>
        <taxon>Vibrionales</taxon>
        <taxon>Vibrionaceae</taxon>
        <taxon>Vibrio</taxon>
    </lineage>
</organism>
<protein>
    <recommendedName>
        <fullName evidence="3">HEPN domain-containing protein</fullName>
    </recommendedName>
</protein>
<dbReference type="OrthoDB" id="5183931at2"/>
<dbReference type="eggNOG" id="COG2250">
    <property type="taxonomic scope" value="Bacteria"/>
</dbReference>
<proteinExistence type="predicted"/>
<dbReference type="EMBL" id="BAUJ01000021">
    <property type="protein sequence ID" value="GAD89555.1"/>
    <property type="molecule type" value="Genomic_DNA"/>
</dbReference>
<gene>
    <name evidence="1" type="ORF">VHA01S_021_00490</name>
</gene>
<reference evidence="1 2" key="1">
    <citation type="submission" date="2013-10" db="EMBL/GenBank/DDBJ databases">
        <authorList>
            <person name="Ichikawa N."/>
            <person name="Kimura A."/>
            <person name="Ohji S."/>
            <person name="Hosoyama A."/>
            <person name="Fujita N."/>
        </authorList>
    </citation>
    <scope>NUCLEOTIDE SEQUENCE [LARGE SCALE GENOMIC DNA]</scope>
    <source>
        <strain evidence="1 2">NBRC 102217</strain>
    </source>
</reference>
<dbReference type="AlphaFoldDB" id="V5HJX0"/>
<comment type="caution">
    <text evidence="1">The sequence shown here is derived from an EMBL/GenBank/DDBJ whole genome shotgun (WGS) entry which is preliminary data.</text>
</comment>
<reference evidence="1 2" key="2">
    <citation type="submission" date="2013-11" db="EMBL/GenBank/DDBJ databases">
        <title>Whole genome shotgun sequence of Vibrio halioticoli NBRC 102217.</title>
        <authorList>
            <person name="Isaki S."/>
            <person name="Kimura A."/>
            <person name="Ohji S."/>
            <person name="Hosoyama A."/>
            <person name="Fujita N."/>
            <person name="Hashimoto M."/>
            <person name="Hosoyama Y."/>
            <person name="Yamazoe A."/>
        </authorList>
    </citation>
    <scope>NUCLEOTIDE SEQUENCE [LARGE SCALE GENOMIC DNA]</scope>
    <source>
        <strain evidence="1 2">NBRC 102217</strain>
    </source>
</reference>
<evidence type="ECO:0008006" key="3">
    <source>
        <dbReference type="Google" id="ProtNLM"/>
    </source>
</evidence>
<evidence type="ECO:0000313" key="2">
    <source>
        <dbReference type="Proteomes" id="UP000017800"/>
    </source>
</evidence>
<accession>V5HJX0</accession>
<dbReference type="Proteomes" id="UP000017800">
    <property type="component" value="Unassembled WGS sequence"/>
</dbReference>
<sequence>MNKLDLENLVQIRLSEAQALLDAGNFHGAYYLVGYSLECALKVCIAKQVKEYDFPNKQLANKCHTHNLTELLGVAGLKQRLAEKEKTDLDFKLNWAVAKDWSESARYECIIGENKAVDLFNAINEPQSGILAWLKTFW</sequence>
<name>V5HJX0_9VIBR</name>
<evidence type="ECO:0000313" key="1">
    <source>
        <dbReference type="EMBL" id="GAD89555.1"/>
    </source>
</evidence>
<dbReference type="RefSeq" id="WP_023403919.1">
    <property type="nucleotide sequence ID" value="NZ_BAUJ01000021.1"/>
</dbReference>